<accession>A0A080WH97</accession>
<dbReference type="EMBL" id="GG700652">
    <property type="protein sequence ID" value="KFL61926.1"/>
    <property type="molecule type" value="Genomic_DNA"/>
</dbReference>
<dbReference type="InParanoid" id="A0A080WH97"/>
<dbReference type="HOGENOM" id="CLU_2110688_0_0_1"/>
<protein>
    <submittedName>
        <fullName evidence="1">Uncharacterized protein</fullName>
    </submittedName>
</protein>
<proteinExistence type="predicted"/>
<dbReference type="RefSeq" id="XP_047606571.1">
    <property type="nucleotide sequence ID" value="XM_047751252.1"/>
</dbReference>
<dbReference type="Proteomes" id="UP000008864">
    <property type="component" value="Unassembled WGS sequence"/>
</dbReference>
<reference evidence="2" key="1">
    <citation type="journal article" date="2012" name="MBio">
        <title>Comparative genome analysis of Trichophyton rubrum and related dermatophytes reveals candidate genes involved in infection.</title>
        <authorList>
            <person name="Martinez D.A."/>
            <person name="Oliver B.G."/>
            <person name="Graeser Y."/>
            <person name="Goldberg J.M."/>
            <person name="Li W."/>
            <person name="Martinez-Rossi N.M."/>
            <person name="Monod M."/>
            <person name="Shelest E."/>
            <person name="Barton R.C."/>
            <person name="Birch E."/>
            <person name="Brakhage A.A."/>
            <person name="Chen Z."/>
            <person name="Gurr S.J."/>
            <person name="Heiman D."/>
            <person name="Heitman J."/>
            <person name="Kosti I."/>
            <person name="Rossi A."/>
            <person name="Saif S."/>
            <person name="Samalova M."/>
            <person name="Saunders C.W."/>
            <person name="Shea T."/>
            <person name="Summerbell R.C."/>
            <person name="Xu J."/>
            <person name="Young S."/>
            <person name="Zeng Q."/>
            <person name="Birren B.W."/>
            <person name="Cuomo C.A."/>
            <person name="White T.C."/>
        </authorList>
    </citation>
    <scope>NUCLEOTIDE SEQUENCE [LARGE SCALE GENOMIC DNA]</scope>
    <source>
        <strain evidence="2">ATCC MYA-4607 / CBS 118892</strain>
    </source>
</reference>
<dbReference type="AlphaFoldDB" id="A0A080WH97"/>
<name>A0A080WH97_TRIRC</name>
<dbReference type="OrthoDB" id="4206383at2759"/>
<gene>
    <name evidence="1" type="ORF">TERG_12271</name>
</gene>
<evidence type="ECO:0000313" key="1">
    <source>
        <dbReference type="EMBL" id="KFL61926.1"/>
    </source>
</evidence>
<dbReference type="GeneID" id="71777508"/>
<sequence length="115" mass="12669">MLFPLEEQIGPRAAQVDNLRTPIPILLQSGTFETVERVTDPFPATYNAFVLEVAKGAFIAHAHQSRRPHIGVADGTFAVTFVAQAPDSNAGLLSAHNEIWVMTRHDGRFVYLNGR</sequence>
<organism evidence="1 2">
    <name type="scientific">Trichophyton rubrum (strain ATCC MYA-4607 / CBS 118892)</name>
    <name type="common">Athlete's foot fungus</name>
    <dbReference type="NCBI Taxonomy" id="559305"/>
    <lineage>
        <taxon>Eukaryota</taxon>
        <taxon>Fungi</taxon>
        <taxon>Dikarya</taxon>
        <taxon>Ascomycota</taxon>
        <taxon>Pezizomycotina</taxon>
        <taxon>Eurotiomycetes</taxon>
        <taxon>Eurotiomycetidae</taxon>
        <taxon>Onygenales</taxon>
        <taxon>Arthrodermataceae</taxon>
        <taxon>Trichophyton</taxon>
    </lineage>
</organism>
<evidence type="ECO:0000313" key="2">
    <source>
        <dbReference type="Proteomes" id="UP000008864"/>
    </source>
</evidence>
<dbReference type="OMA" id="SAHNEIW"/>
<dbReference type="VEuPathDB" id="FungiDB:TERG_12271"/>
<keyword evidence="2" id="KW-1185">Reference proteome</keyword>